<protein>
    <submittedName>
        <fullName evidence="2">TerD family protein</fullName>
    </submittedName>
</protein>
<evidence type="ECO:0000313" key="3">
    <source>
        <dbReference type="Proteomes" id="UP000500953"/>
    </source>
</evidence>
<dbReference type="PANTHER" id="PTHR32097:SF17">
    <property type="entry name" value="CAMP-BINDING PROTEIN 1-RELATED"/>
    <property type="match status" value="1"/>
</dbReference>
<dbReference type="Proteomes" id="UP000500953">
    <property type="component" value="Chromosome"/>
</dbReference>
<name>A0A6G9YY93_9NOCA</name>
<dbReference type="InterPro" id="IPR003325">
    <property type="entry name" value="TerD"/>
</dbReference>
<organism evidence="2 3">
    <name type="scientific">Nocardia terpenica</name>
    <dbReference type="NCBI Taxonomy" id="455432"/>
    <lineage>
        <taxon>Bacteria</taxon>
        <taxon>Bacillati</taxon>
        <taxon>Actinomycetota</taxon>
        <taxon>Actinomycetes</taxon>
        <taxon>Mycobacteriales</taxon>
        <taxon>Nocardiaceae</taxon>
        <taxon>Nocardia</taxon>
    </lineage>
</organism>
<dbReference type="CDD" id="cd06974">
    <property type="entry name" value="TerD_like"/>
    <property type="match status" value="1"/>
</dbReference>
<accession>A0A6G9YY93</accession>
<dbReference type="PANTHER" id="PTHR32097">
    <property type="entry name" value="CAMP-BINDING PROTEIN 1-RELATED"/>
    <property type="match status" value="1"/>
</dbReference>
<gene>
    <name evidence="2" type="ORF">F6W96_07515</name>
</gene>
<evidence type="ECO:0000259" key="1">
    <source>
        <dbReference type="Pfam" id="PF02342"/>
    </source>
</evidence>
<proteinExistence type="predicted"/>
<dbReference type="EMBL" id="CP046173">
    <property type="protein sequence ID" value="QIS18172.1"/>
    <property type="molecule type" value="Genomic_DNA"/>
</dbReference>
<feature type="domain" description="TerD" evidence="1">
    <location>
        <begin position="26"/>
        <end position="176"/>
    </location>
</feature>
<dbReference type="InterPro" id="IPR051324">
    <property type="entry name" value="Stress/Tellurium_Resist"/>
</dbReference>
<dbReference type="AlphaFoldDB" id="A0A6G9YY93"/>
<sequence length="201" mass="22103">MRHQPRFRERGRPVGIPLLGEDGLPIEYLLVGLGWDPLNRRRWYGSLRVAVDLNLAVLLFADDRLTGVVYHEQLTSTDGAVRLLGDNVTGEGPGADEVVTVDLTRLSPAVTTVLPLVTCYTGQTFEQVDNGFCQLVDAASEARIVRYDLPRGPHTGLVVGALDRADPAWQYREIMQPLDASHPVDAIPHVRRYLLAPGDSG</sequence>
<reference evidence="2 3" key="1">
    <citation type="journal article" date="2019" name="ACS Chem. Biol.">
        <title>Identification and Mobilization of a Cryptic Antibiotic Biosynthesis Gene Locus from a Human-Pathogenic Nocardia Isolate.</title>
        <authorList>
            <person name="Herisse M."/>
            <person name="Ishida K."/>
            <person name="Porter J.L."/>
            <person name="Howden B."/>
            <person name="Hertweck C."/>
            <person name="Stinear T.P."/>
            <person name="Pidot S.J."/>
        </authorList>
    </citation>
    <scope>NUCLEOTIDE SEQUENCE [LARGE SCALE GENOMIC DNA]</scope>
    <source>
        <strain evidence="2 3">AUSMDU00012715</strain>
    </source>
</reference>
<evidence type="ECO:0000313" key="2">
    <source>
        <dbReference type="EMBL" id="QIS18172.1"/>
    </source>
</evidence>
<dbReference type="Pfam" id="PF02342">
    <property type="entry name" value="TerD"/>
    <property type="match status" value="1"/>
</dbReference>
<dbReference type="Gene3D" id="2.60.60.30">
    <property type="entry name" value="sav2460 like domains"/>
    <property type="match status" value="1"/>
</dbReference>